<dbReference type="AlphaFoldDB" id="A0A1I0Q7H9"/>
<gene>
    <name evidence="2" type="ORF">SAMN05216290_2091</name>
</gene>
<protein>
    <submittedName>
        <fullName evidence="2">Molybdenum cofactor cytidylyltransferase</fullName>
    </submittedName>
</protein>
<evidence type="ECO:0000313" key="2">
    <source>
        <dbReference type="EMBL" id="SEW22946.1"/>
    </source>
</evidence>
<dbReference type="GeneID" id="99986803"/>
<accession>A0A1I0Q7H9</accession>
<name>A0A1I0Q7H9_9BACT</name>
<feature type="domain" description="MobA-like NTP transferase" evidence="1">
    <location>
        <begin position="5"/>
        <end position="165"/>
    </location>
</feature>
<dbReference type="EMBL" id="FOIR01000002">
    <property type="protein sequence ID" value="SEW22946.1"/>
    <property type="molecule type" value="Genomic_DNA"/>
</dbReference>
<evidence type="ECO:0000313" key="3">
    <source>
        <dbReference type="Proteomes" id="UP000199437"/>
    </source>
</evidence>
<keyword evidence="2" id="KW-0808">Transferase</keyword>
<keyword evidence="3" id="KW-1185">Reference proteome</keyword>
<organism evidence="2 3">
    <name type="scientific">Roseivirga pacifica</name>
    <dbReference type="NCBI Taxonomy" id="1267423"/>
    <lineage>
        <taxon>Bacteria</taxon>
        <taxon>Pseudomonadati</taxon>
        <taxon>Bacteroidota</taxon>
        <taxon>Cytophagia</taxon>
        <taxon>Cytophagales</taxon>
        <taxon>Roseivirgaceae</taxon>
        <taxon>Roseivirga</taxon>
    </lineage>
</organism>
<dbReference type="PANTHER" id="PTHR43777">
    <property type="entry name" value="MOLYBDENUM COFACTOR CYTIDYLYLTRANSFERASE"/>
    <property type="match status" value="1"/>
</dbReference>
<dbReference type="RefSeq" id="WP_090258525.1">
    <property type="nucleotide sequence ID" value="NZ_FOIR01000002.1"/>
</dbReference>
<dbReference type="Gene3D" id="3.90.550.10">
    <property type="entry name" value="Spore Coat Polysaccharide Biosynthesis Protein SpsA, Chain A"/>
    <property type="match status" value="1"/>
</dbReference>
<keyword evidence="2" id="KW-0548">Nucleotidyltransferase</keyword>
<dbReference type="GO" id="GO:0016779">
    <property type="term" value="F:nucleotidyltransferase activity"/>
    <property type="evidence" value="ECO:0007669"/>
    <property type="project" value="UniProtKB-KW"/>
</dbReference>
<reference evidence="3" key="1">
    <citation type="submission" date="2016-10" db="EMBL/GenBank/DDBJ databases">
        <authorList>
            <person name="Varghese N."/>
            <person name="Submissions S."/>
        </authorList>
    </citation>
    <scope>NUCLEOTIDE SEQUENCE [LARGE SCALE GENOMIC DNA]</scope>
    <source>
        <strain evidence="3">CGMCC 1.12402</strain>
    </source>
</reference>
<dbReference type="OrthoDB" id="9779263at2"/>
<evidence type="ECO:0000259" key="1">
    <source>
        <dbReference type="Pfam" id="PF12804"/>
    </source>
</evidence>
<dbReference type="CDD" id="cd04182">
    <property type="entry name" value="GT_2_like_f"/>
    <property type="match status" value="1"/>
</dbReference>
<dbReference type="PANTHER" id="PTHR43777:SF1">
    <property type="entry name" value="MOLYBDENUM COFACTOR CYTIDYLYLTRANSFERASE"/>
    <property type="match status" value="1"/>
</dbReference>
<dbReference type="InterPro" id="IPR025877">
    <property type="entry name" value="MobA-like_NTP_Trfase"/>
</dbReference>
<dbReference type="Proteomes" id="UP000199437">
    <property type="component" value="Unassembled WGS sequence"/>
</dbReference>
<dbReference type="STRING" id="1267423.SAMN05216290_2091"/>
<sequence length="197" mass="22098">MQIGAVLVAAGLSSRMQGKNKMLLPFGDKTVIEATYQQLAKAGLTKVVVVAGAYFNEIKESLELRERDCIIENRLYKEGLTTSIQAGVKELVQMDAIMICLGDMPLLRINDYQLLIESFAKIDTTIQVPFYNKQKGNPVIFAQKHFNEILNHTEMNGCSGIVKQNKAAVQQLSVSTDRFILDIDTPEEYQNLLKRID</sequence>
<proteinExistence type="predicted"/>
<dbReference type="SUPFAM" id="SSF53448">
    <property type="entry name" value="Nucleotide-diphospho-sugar transferases"/>
    <property type="match status" value="1"/>
</dbReference>
<dbReference type="InterPro" id="IPR029044">
    <property type="entry name" value="Nucleotide-diphossugar_trans"/>
</dbReference>
<dbReference type="Pfam" id="PF12804">
    <property type="entry name" value="NTP_transf_3"/>
    <property type="match status" value="1"/>
</dbReference>